<proteinExistence type="predicted"/>
<protein>
    <submittedName>
        <fullName evidence="1">Uncharacterized protein</fullName>
    </submittedName>
</protein>
<organism evidence="1 2">
    <name type="scientific">Marine Group I thaumarchaeote</name>
    <dbReference type="NCBI Taxonomy" id="2511932"/>
    <lineage>
        <taxon>Archaea</taxon>
        <taxon>Nitrososphaerota</taxon>
        <taxon>Marine Group I</taxon>
    </lineage>
</organism>
<dbReference type="AlphaFoldDB" id="A0A7K4NMT7"/>
<sequence length="242" mass="26856">MYRVLITRFNKIFIITAMSLFLVTSLGSEAFGYGAPPVQSSANNYTVEIYSDKESYTLGETITFSGNVNKYDEDRNLRISIFDSNNNFISTKKTPVNIDGTFSHTITLNEKFSDGKYIVKAQYGSSQATVKKMSFVISSNDTSMEQKLPSTAKVPDWIKFTSGVWVDGNSSDNEFINAIQFLIADKIIVLPPTAQGSDMASNEIPSWIKFTTGVWVDGNSSDSEFISALQFLIKEGIMKISN</sequence>
<gene>
    <name evidence="1" type="ORF">HX804_04735</name>
</gene>
<dbReference type="Proteomes" id="UP000529843">
    <property type="component" value="Unassembled WGS sequence"/>
</dbReference>
<accession>A0A7K4NMT7</accession>
<reference evidence="1 2" key="1">
    <citation type="journal article" date="2019" name="Environ. Microbiol.">
        <title>Genomics insights into ecotype formation of ammonia-oxidizing archaea in the deep ocean.</title>
        <authorList>
            <person name="Wang Y."/>
            <person name="Huang J.M."/>
            <person name="Cui G.J."/>
            <person name="Nunoura T."/>
            <person name="Takaki Y."/>
            <person name="Li W.L."/>
            <person name="Li J."/>
            <person name="Gao Z.M."/>
            <person name="Takai K."/>
            <person name="Zhang A.Q."/>
            <person name="Stepanauskas R."/>
        </authorList>
    </citation>
    <scope>NUCLEOTIDE SEQUENCE [LARGE SCALE GENOMIC DNA]</scope>
    <source>
        <strain evidence="1 2">N8</strain>
    </source>
</reference>
<dbReference type="Gene3D" id="2.60.40.1930">
    <property type="match status" value="1"/>
</dbReference>
<comment type="caution">
    <text evidence="1">The sequence shown here is derived from an EMBL/GenBank/DDBJ whole genome shotgun (WGS) entry which is preliminary data.</text>
</comment>
<evidence type="ECO:0000313" key="1">
    <source>
        <dbReference type="EMBL" id="NWK02587.1"/>
    </source>
</evidence>
<evidence type="ECO:0000313" key="2">
    <source>
        <dbReference type="Proteomes" id="UP000529843"/>
    </source>
</evidence>
<dbReference type="EMBL" id="JACAST010000049">
    <property type="protein sequence ID" value="NWK02587.1"/>
    <property type="molecule type" value="Genomic_DNA"/>
</dbReference>
<name>A0A7K4NMT7_9ARCH</name>